<dbReference type="InterPro" id="IPR008183">
    <property type="entry name" value="Aldose_1/G6P_1-epimerase"/>
</dbReference>
<evidence type="ECO:0000313" key="1">
    <source>
        <dbReference type="EMBL" id="MFC0220872.1"/>
    </source>
</evidence>
<sequence>MVSPSGEQYEIAAAGYAAVVTESGGALRSLTHHGRDLVDGFGPDELSSGGRGQLLMPWPNRIRDGRYSFGGKDHQLGLTDPGHGNASHGLARWASWSLEEHTATSVSLVYRVLAQTGYPWTLDLHVRYDLSADGLVVTQTATNLADSPAPYASGAHPYLRVGDGIEDLELTVPARTRLVVDDQLVPTGTEPVADPYDFTSPRRIGDLRLDTAFGSLDRVDGRATVVLRDPASGRGVELWVDEHHHWLQVFTPPADGARPGLAVEPMTAPADAFNSGTDLVTLSPAGTAGDELSASWGIQAT</sequence>
<dbReference type="CDD" id="cd09022">
    <property type="entry name" value="Aldose_epim_Ec_YihR"/>
    <property type="match status" value="1"/>
</dbReference>
<name>A0ABV6DVX2_9ACTN</name>
<dbReference type="EMBL" id="JBHLXH010000001">
    <property type="protein sequence ID" value="MFC0220872.1"/>
    <property type="molecule type" value="Genomic_DNA"/>
</dbReference>
<dbReference type="Proteomes" id="UP001589698">
    <property type="component" value="Unassembled WGS sequence"/>
</dbReference>
<dbReference type="PANTHER" id="PTHR10091:SF0">
    <property type="entry name" value="GALACTOSE MUTAROTASE"/>
    <property type="match status" value="1"/>
</dbReference>
<dbReference type="Pfam" id="PF01263">
    <property type="entry name" value="Aldose_epim"/>
    <property type="match status" value="1"/>
</dbReference>
<dbReference type="InterPro" id="IPR011013">
    <property type="entry name" value="Gal_mutarotase_sf_dom"/>
</dbReference>
<dbReference type="RefSeq" id="WP_378516590.1">
    <property type="nucleotide sequence ID" value="NZ_CBCSDI010000053.1"/>
</dbReference>
<dbReference type="SUPFAM" id="SSF74650">
    <property type="entry name" value="Galactose mutarotase-like"/>
    <property type="match status" value="1"/>
</dbReference>
<protein>
    <submittedName>
        <fullName evidence="1">Aldose 1-epimerase family protein</fullName>
    </submittedName>
</protein>
<gene>
    <name evidence="1" type="ORF">ACFFJG_00155</name>
</gene>
<dbReference type="PANTHER" id="PTHR10091">
    <property type="entry name" value="ALDOSE-1-EPIMERASE"/>
    <property type="match status" value="1"/>
</dbReference>
<organism evidence="1 2">
    <name type="scientific">Nocardioides zeicaulis</name>
    <dbReference type="NCBI Taxonomy" id="1776857"/>
    <lineage>
        <taxon>Bacteria</taxon>
        <taxon>Bacillati</taxon>
        <taxon>Actinomycetota</taxon>
        <taxon>Actinomycetes</taxon>
        <taxon>Propionibacteriales</taxon>
        <taxon>Nocardioidaceae</taxon>
        <taxon>Nocardioides</taxon>
    </lineage>
</organism>
<comment type="caution">
    <text evidence="1">The sequence shown here is derived from an EMBL/GenBank/DDBJ whole genome shotgun (WGS) entry which is preliminary data.</text>
</comment>
<dbReference type="InterPro" id="IPR014718">
    <property type="entry name" value="GH-type_carb-bd"/>
</dbReference>
<keyword evidence="2" id="KW-1185">Reference proteome</keyword>
<accession>A0ABV6DVX2</accession>
<dbReference type="Gene3D" id="2.70.98.10">
    <property type="match status" value="1"/>
</dbReference>
<dbReference type="InterPro" id="IPR037480">
    <property type="entry name" value="YihR-like"/>
</dbReference>
<reference evidence="1 2" key="1">
    <citation type="submission" date="2024-09" db="EMBL/GenBank/DDBJ databases">
        <authorList>
            <person name="Sun Q."/>
            <person name="Mori K."/>
        </authorList>
    </citation>
    <scope>NUCLEOTIDE SEQUENCE [LARGE SCALE GENOMIC DNA]</scope>
    <source>
        <strain evidence="1 2">CCM 8654</strain>
    </source>
</reference>
<evidence type="ECO:0000313" key="2">
    <source>
        <dbReference type="Proteomes" id="UP001589698"/>
    </source>
</evidence>
<proteinExistence type="predicted"/>